<gene>
    <name evidence="2" type="ORF">GM535_12160</name>
</gene>
<sequence length="87" mass="10408">MIPKKIHYCWFGGKPLSNNVKRCIASWKKFCPDYEIIEWTEKNFCIENQNQFVQDAYRDKAWAFVSDYARLKIIYENGGIYLDTDVE</sequence>
<evidence type="ECO:0000256" key="1">
    <source>
        <dbReference type="ARBA" id="ARBA00022679"/>
    </source>
</evidence>
<dbReference type="SUPFAM" id="SSF53448">
    <property type="entry name" value="Nucleotide-diphospho-sugar transferases"/>
    <property type="match status" value="1"/>
</dbReference>
<evidence type="ECO:0000313" key="3">
    <source>
        <dbReference type="Proteomes" id="UP000729182"/>
    </source>
</evidence>
<dbReference type="Pfam" id="PF04488">
    <property type="entry name" value="Gly_transf_sug"/>
    <property type="match status" value="1"/>
</dbReference>
<accession>A0AAW9W7Q5</accession>
<dbReference type="GO" id="GO:0000030">
    <property type="term" value="F:mannosyltransferase activity"/>
    <property type="evidence" value="ECO:0007669"/>
    <property type="project" value="TreeGrafter"/>
</dbReference>
<dbReference type="Gene3D" id="3.90.550.20">
    <property type="match status" value="1"/>
</dbReference>
<feature type="non-terminal residue" evidence="2">
    <location>
        <position position="87"/>
    </location>
</feature>
<dbReference type="GO" id="GO:0051999">
    <property type="term" value="P:mannosyl-inositol phosphorylceramide biosynthetic process"/>
    <property type="evidence" value="ECO:0007669"/>
    <property type="project" value="TreeGrafter"/>
</dbReference>
<comment type="caution">
    <text evidence="2">The sequence shown here is derived from an EMBL/GenBank/DDBJ whole genome shotgun (WGS) entry which is preliminary data.</text>
</comment>
<dbReference type="EMBL" id="WNHN01000276">
    <property type="protein sequence ID" value="MTV77975.1"/>
    <property type="molecule type" value="Genomic_DNA"/>
</dbReference>
<dbReference type="InterPro" id="IPR007577">
    <property type="entry name" value="GlycoTrfase_DXD_sugar-bd_CS"/>
</dbReference>
<dbReference type="Proteomes" id="UP000729182">
    <property type="component" value="Unassembled WGS sequence"/>
</dbReference>
<dbReference type="InterPro" id="IPR051706">
    <property type="entry name" value="Glycosyltransferase_domain"/>
</dbReference>
<protein>
    <submittedName>
        <fullName evidence="2">Exopolysaccharide biosynthesis protein</fullName>
    </submittedName>
</protein>
<evidence type="ECO:0000313" key="2">
    <source>
        <dbReference type="EMBL" id="MTV77975.1"/>
    </source>
</evidence>
<keyword evidence="1" id="KW-0808">Transferase</keyword>
<name>A0AAW9W7Q5_STREE</name>
<dbReference type="GO" id="GO:0016020">
    <property type="term" value="C:membrane"/>
    <property type="evidence" value="ECO:0007669"/>
    <property type="project" value="GOC"/>
</dbReference>
<dbReference type="RefSeq" id="WP_269058218.1">
    <property type="nucleotide sequence ID" value="NZ_WNHN01000276.1"/>
</dbReference>
<reference evidence="2" key="1">
    <citation type="submission" date="2019-11" db="EMBL/GenBank/DDBJ databases">
        <title>Growth characteristics of pneumococcus vary with the chemical composition of the capsule and with environmental conditions.</title>
        <authorList>
            <person name="Tothpal A."/>
            <person name="Desobry K."/>
            <person name="Joshi S."/>
            <person name="Wyllie A.L."/>
            <person name="Weinberger D.M."/>
        </authorList>
    </citation>
    <scope>NUCLEOTIDE SEQUENCE</scope>
    <source>
        <strain evidence="2">Pnumococcus10A</strain>
    </source>
</reference>
<dbReference type="AlphaFoldDB" id="A0AAW9W7Q5"/>
<dbReference type="InterPro" id="IPR029044">
    <property type="entry name" value="Nucleotide-diphossugar_trans"/>
</dbReference>
<dbReference type="PANTHER" id="PTHR32385">
    <property type="entry name" value="MANNOSYL PHOSPHORYLINOSITOL CERAMIDE SYNTHASE"/>
    <property type="match status" value="1"/>
</dbReference>
<proteinExistence type="predicted"/>
<organism evidence="2 3">
    <name type="scientific">Streptococcus pneumoniae</name>
    <dbReference type="NCBI Taxonomy" id="1313"/>
    <lineage>
        <taxon>Bacteria</taxon>
        <taxon>Bacillati</taxon>
        <taxon>Bacillota</taxon>
        <taxon>Bacilli</taxon>
        <taxon>Lactobacillales</taxon>
        <taxon>Streptococcaceae</taxon>
        <taxon>Streptococcus</taxon>
    </lineage>
</organism>
<dbReference type="PANTHER" id="PTHR32385:SF15">
    <property type="entry name" value="INOSITOL PHOSPHOCERAMIDE MANNOSYLTRANSFERASE 1"/>
    <property type="match status" value="1"/>
</dbReference>